<comment type="pathway">
    <text evidence="1">Lipid metabolism; fatty acid beta-oxidation.</text>
</comment>
<keyword evidence="11" id="KW-0456">Lyase</keyword>
<keyword evidence="18" id="KW-1185">Reference proteome</keyword>
<dbReference type="InterPro" id="IPR011968">
    <property type="entry name" value="PaaB1"/>
</dbReference>
<dbReference type="PROSITE" id="PS00067">
    <property type="entry name" value="3HCDH"/>
    <property type="match status" value="1"/>
</dbReference>
<evidence type="ECO:0000256" key="12">
    <source>
        <dbReference type="ARBA" id="ARBA00023268"/>
    </source>
</evidence>
<evidence type="ECO:0000256" key="5">
    <source>
        <dbReference type="ARBA" id="ARBA00012076"/>
    </source>
</evidence>
<dbReference type="Gene3D" id="3.40.50.720">
    <property type="entry name" value="NAD(P)-binding Rossmann-like Domain"/>
    <property type="match status" value="1"/>
</dbReference>
<dbReference type="PANTHER" id="PTHR48075">
    <property type="entry name" value="3-HYDROXYACYL-COA DEHYDROGENASE FAMILY PROTEIN"/>
    <property type="match status" value="1"/>
</dbReference>
<dbReference type="NCBIfam" id="TIGR02279">
    <property type="entry name" value="PaaC-3OHAcCoADH"/>
    <property type="match status" value="1"/>
</dbReference>
<evidence type="ECO:0000256" key="11">
    <source>
        <dbReference type="ARBA" id="ARBA00023239"/>
    </source>
</evidence>
<dbReference type="InterPro" id="IPR006180">
    <property type="entry name" value="3-OHacyl-CoA_DH_CS"/>
</dbReference>
<dbReference type="Pfam" id="PF02737">
    <property type="entry name" value="3HCDH_N"/>
    <property type="match status" value="1"/>
</dbReference>
<evidence type="ECO:0000259" key="14">
    <source>
        <dbReference type="Pfam" id="PF00725"/>
    </source>
</evidence>
<keyword evidence="6" id="KW-0276">Fatty acid metabolism</keyword>
<evidence type="ECO:0000256" key="7">
    <source>
        <dbReference type="ARBA" id="ARBA00022963"/>
    </source>
</evidence>
<feature type="domain" description="3-hydroxybutyryl-CoA dehydrogenase reduced Rossmann-fold" evidence="16">
    <location>
        <begin position="654"/>
        <end position="723"/>
    </location>
</feature>
<dbReference type="GO" id="GO:0070403">
    <property type="term" value="F:NAD+ binding"/>
    <property type="evidence" value="ECO:0007669"/>
    <property type="project" value="InterPro"/>
</dbReference>
<dbReference type="EC" id="4.2.1.17" evidence="5"/>
<sequence length="812" mass="86751">MTHFDSYQKNPILALGSSAASRSPLPNHLLQRALTQETIMSEAPLLYTVEDGVARLTLNRPDSLNSFNAELHAEMRRTLEAVRQNGSVRALLLTGSGRGFCAGQDLSDRNVAPGAEAPDLGESLEKRYNPMLRALRDLPFPTVCAVNGVAAGAGANIALACDIVLAARSASFIQAFCKIGLLPDSGGTWTLPRLVGMARAKGLAMLGDRLSAEQAEQWGMIWKVVDDEALQDEALTLARHLATQPTRGLALIKRALHASADNSFDQQLDLERDLQRLAGRTADYREGWPPSWKSVSQASRGSEMAALSPNDIIAVIGAGAMGAGIAQVAAQAGHRVRLYDNREGAAQAGIEGVHRQLEQRVAKGKMAQEEVDAIIARMTPAATLAELADSRLVVEAIVEDLEVKRGVFAELETLCGPDTLLTSNTSSLSITSIASGLEHPERVAGLHFFNPAPVMKLVEVISGLATASETAETLHATAAAWGKIPVHASSTPGFIVNRVARPFYAEGLRLLQEGTAAPATLDALLRQAGGFRMGPFELMDLIGHDVNYAVTRSVFYAYYGDTRFQPSLVQQALVEAGRLGRKSGHGFYDYRDTAEPAAPVFASSVEAELPVLVAEGQLGIIAPLVTRAGAAGLETVCRESLSGQARLRLGGLTLALSDGRCATERARDEGLEALVLFDLCLDYGETDAIALAASPGVDDAARTLATAFFQRLGLDVAWLTDTPGLAVLRTVAMLANEAAEAVLQGVCSARDGDLAMQAGLNYPRGPLAWADSLGLAFVHRTLIHLQQSYGEERYRPSFLLRRKALAEETFHD</sequence>
<comment type="similarity">
    <text evidence="3">In the N-terminal section; belongs to the enoyl-CoA hydratase/isomerase family.</text>
</comment>
<dbReference type="GO" id="GO:0003857">
    <property type="term" value="F:(3S)-3-hydroxyacyl-CoA dehydrogenase (NAD+) activity"/>
    <property type="evidence" value="ECO:0007669"/>
    <property type="project" value="UniProtKB-EC"/>
</dbReference>
<dbReference type="Pfam" id="PF00378">
    <property type="entry name" value="ECH_1"/>
    <property type="match status" value="1"/>
</dbReference>
<dbReference type="Pfam" id="PF18321">
    <property type="entry name" value="3HCDH_RFF"/>
    <property type="match status" value="1"/>
</dbReference>
<name>A0A6I6SIX1_9GAMM</name>
<dbReference type="InterPro" id="IPR006108">
    <property type="entry name" value="3HC_DH_C"/>
</dbReference>
<dbReference type="InterPro" id="IPR011967">
    <property type="entry name" value="3-OHacyl-CoA_DH_PaaH"/>
</dbReference>
<comment type="catalytic activity">
    <reaction evidence="13">
        <text>a (3S)-3-hydroxyacyl-CoA + NAD(+) = a 3-oxoacyl-CoA + NADH + H(+)</text>
        <dbReference type="Rhea" id="RHEA:22432"/>
        <dbReference type="ChEBI" id="CHEBI:15378"/>
        <dbReference type="ChEBI" id="CHEBI:57318"/>
        <dbReference type="ChEBI" id="CHEBI:57540"/>
        <dbReference type="ChEBI" id="CHEBI:57945"/>
        <dbReference type="ChEBI" id="CHEBI:90726"/>
        <dbReference type="EC" id="1.1.1.35"/>
    </reaction>
</comment>
<evidence type="ECO:0000259" key="16">
    <source>
        <dbReference type="Pfam" id="PF18321"/>
    </source>
</evidence>
<keyword evidence="9" id="KW-0520">NAD</keyword>
<dbReference type="AlphaFoldDB" id="A0A6I6SIX1"/>
<proteinExistence type="inferred from homology"/>
<evidence type="ECO:0000256" key="8">
    <source>
        <dbReference type="ARBA" id="ARBA00023002"/>
    </source>
</evidence>
<dbReference type="Gene3D" id="3.90.226.10">
    <property type="entry name" value="2-enoyl-CoA Hydratase, Chain A, domain 1"/>
    <property type="match status" value="1"/>
</dbReference>
<accession>A0A6I6SIX1</accession>
<evidence type="ECO:0000256" key="10">
    <source>
        <dbReference type="ARBA" id="ARBA00023098"/>
    </source>
</evidence>
<dbReference type="Proteomes" id="UP000464013">
    <property type="component" value="Chromosome"/>
</dbReference>
<dbReference type="InterPro" id="IPR001753">
    <property type="entry name" value="Enoyl-CoA_hydra/iso"/>
</dbReference>
<dbReference type="InterPro" id="IPR008927">
    <property type="entry name" value="6-PGluconate_DH-like_C_sf"/>
</dbReference>
<evidence type="ECO:0000256" key="9">
    <source>
        <dbReference type="ARBA" id="ARBA00023027"/>
    </source>
</evidence>
<dbReference type="FunFam" id="3.90.226.10:FF:000071">
    <property type="entry name" value="Putative enoyl-CoA hydratase PaaB"/>
    <property type="match status" value="1"/>
</dbReference>
<dbReference type="InterPro" id="IPR041040">
    <property type="entry name" value="3HCDH_RFF"/>
</dbReference>
<dbReference type="NCBIfam" id="NF006124">
    <property type="entry name" value="PRK08268.1"/>
    <property type="match status" value="1"/>
</dbReference>
<dbReference type="GO" id="GO:0010124">
    <property type="term" value="P:phenylacetate catabolic process"/>
    <property type="evidence" value="ECO:0007669"/>
    <property type="project" value="InterPro"/>
</dbReference>
<comment type="similarity">
    <text evidence="2">Belongs to the enoyl-CoA hydratase/isomerase family.</text>
</comment>
<organism evidence="17 18">
    <name type="scientific">Billgrantia tianxiuensis</name>
    <dbReference type="NCBI Taxonomy" id="2497861"/>
    <lineage>
        <taxon>Bacteria</taxon>
        <taxon>Pseudomonadati</taxon>
        <taxon>Pseudomonadota</taxon>
        <taxon>Gammaproteobacteria</taxon>
        <taxon>Oceanospirillales</taxon>
        <taxon>Halomonadaceae</taxon>
        <taxon>Billgrantia</taxon>
    </lineage>
</organism>
<dbReference type="NCBIfam" id="TIGR02280">
    <property type="entry name" value="PaaB1"/>
    <property type="match status" value="1"/>
</dbReference>
<gene>
    <name evidence="17" type="primary">paaC</name>
    <name evidence="17" type="ORF">EKK97_00460</name>
</gene>
<evidence type="ECO:0000256" key="2">
    <source>
        <dbReference type="ARBA" id="ARBA00005254"/>
    </source>
</evidence>
<dbReference type="EMBL" id="CP035042">
    <property type="protein sequence ID" value="QHC48364.1"/>
    <property type="molecule type" value="Genomic_DNA"/>
</dbReference>
<dbReference type="GO" id="GO:0008691">
    <property type="term" value="F:3-hydroxybutyryl-CoA dehydrogenase activity"/>
    <property type="evidence" value="ECO:0007669"/>
    <property type="project" value="InterPro"/>
</dbReference>
<keyword evidence="8" id="KW-0560">Oxidoreductase</keyword>
<feature type="domain" description="3-hydroxyacyl-CoA dehydrogenase C-terminal" evidence="14">
    <location>
        <begin position="493"/>
        <end position="590"/>
    </location>
</feature>
<dbReference type="InterPro" id="IPR029045">
    <property type="entry name" value="ClpP/crotonase-like_dom_sf"/>
</dbReference>
<evidence type="ECO:0000256" key="6">
    <source>
        <dbReference type="ARBA" id="ARBA00022832"/>
    </source>
</evidence>
<dbReference type="GO" id="GO:0004300">
    <property type="term" value="F:enoyl-CoA hydratase activity"/>
    <property type="evidence" value="ECO:0007669"/>
    <property type="project" value="UniProtKB-EC"/>
</dbReference>
<dbReference type="Gene3D" id="1.10.12.10">
    <property type="entry name" value="Lyase 2-enoyl-coa Hydratase, Chain A, domain 2"/>
    <property type="match status" value="1"/>
</dbReference>
<keyword evidence="10" id="KW-0443">Lipid metabolism</keyword>
<keyword evidence="7" id="KW-0442">Lipid degradation</keyword>
<evidence type="ECO:0000256" key="13">
    <source>
        <dbReference type="ARBA" id="ARBA00049556"/>
    </source>
</evidence>
<reference evidence="17 18" key="1">
    <citation type="submission" date="2019-01" db="EMBL/GenBank/DDBJ databases">
        <title>Complete genome of a denitifying bacterium Halomons sp. BC-M4-5.</title>
        <authorList>
            <person name="Wang L."/>
            <person name="Shao Z."/>
        </authorList>
    </citation>
    <scope>NUCLEOTIDE SEQUENCE [LARGE SCALE GENOMIC DNA]</scope>
    <source>
        <strain evidence="17 18">BC-M4-5</strain>
    </source>
</reference>
<feature type="domain" description="3-hydroxyacyl-CoA dehydrogenase C-terminal" evidence="14">
    <location>
        <begin position="725"/>
        <end position="807"/>
    </location>
</feature>
<dbReference type="SUPFAM" id="SSF51735">
    <property type="entry name" value="NAD(P)-binding Rossmann-fold domains"/>
    <property type="match status" value="1"/>
</dbReference>
<evidence type="ECO:0000313" key="18">
    <source>
        <dbReference type="Proteomes" id="UP000464013"/>
    </source>
</evidence>
<evidence type="ECO:0000313" key="17">
    <source>
        <dbReference type="EMBL" id="QHC48364.1"/>
    </source>
</evidence>
<evidence type="ECO:0000259" key="15">
    <source>
        <dbReference type="Pfam" id="PF02737"/>
    </source>
</evidence>
<evidence type="ECO:0000256" key="1">
    <source>
        <dbReference type="ARBA" id="ARBA00005005"/>
    </source>
</evidence>
<dbReference type="InterPro" id="IPR014748">
    <property type="entry name" value="Enoyl-CoA_hydra_C"/>
</dbReference>
<dbReference type="InterPro" id="IPR006176">
    <property type="entry name" value="3-OHacyl-CoA_DH_NAD-bd"/>
</dbReference>
<dbReference type="KEGG" id="htx:EKK97_00460"/>
<dbReference type="SUPFAM" id="SSF48179">
    <property type="entry name" value="6-phosphogluconate dehydrogenase C-terminal domain-like"/>
    <property type="match status" value="2"/>
</dbReference>
<comment type="similarity">
    <text evidence="4">Belongs to the 3-hydroxyacyl-CoA dehydrogenase family.</text>
</comment>
<protein>
    <recommendedName>
        <fullName evidence="5">enoyl-CoA hydratase</fullName>
        <ecNumber evidence="5">4.2.1.17</ecNumber>
    </recommendedName>
</protein>
<dbReference type="FunFam" id="3.40.50.720:FF:000009">
    <property type="entry name" value="Fatty oxidation complex, alpha subunit"/>
    <property type="match status" value="1"/>
</dbReference>
<dbReference type="UniPathway" id="UPA00659"/>
<evidence type="ECO:0000256" key="3">
    <source>
        <dbReference type="ARBA" id="ARBA00008750"/>
    </source>
</evidence>
<dbReference type="Gene3D" id="1.10.1040.50">
    <property type="match status" value="1"/>
</dbReference>
<feature type="domain" description="3-hydroxyacyl-CoA dehydrogenase NAD binding" evidence="15">
    <location>
        <begin position="313"/>
        <end position="488"/>
    </location>
</feature>
<dbReference type="Pfam" id="PF00725">
    <property type="entry name" value="3HCDH"/>
    <property type="match status" value="2"/>
</dbReference>
<dbReference type="SUPFAM" id="SSF52096">
    <property type="entry name" value="ClpP/crotonase"/>
    <property type="match status" value="1"/>
</dbReference>
<dbReference type="CDD" id="cd06558">
    <property type="entry name" value="crotonase-like"/>
    <property type="match status" value="1"/>
</dbReference>
<dbReference type="Gene3D" id="1.10.1040.10">
    <property type="entry name" value="N-(1-d-carboxylethyl)-l-norvaline Dehydrogenase, domain 2"/>
    <property type="match status" value="1"/>
</dbReference>
<evidence type="ECO:0000256" key="4">
    <source>
        <dbReference type="ARBA" id="ARBA00009463"/>
    </source>
</evidence>
<dbReference type="PANTHER" id="PTHR48075:SF5">
    <property type="entry name" value="3-HYDROXYBUTYRYL-COA DEHYDROGENASE"/>
    <property type="match status" value="1"/>
</dbReference>
<dbReference type="InterPro" id="IPR013328">
    <property type="entry name" value="6PGD_dom2"/>
</dbReference>
<dbReference type="GO" id="GO:0006635">
    <property type="term" value="P:fatty acid beta-oxidation"/>
    <property type="evidence" value="ECO:0007669"/>
    <property type="project" value="UniProtKB-UniPathway"/>
</dbReference>
<keyword evidence="12" id="KW-0511">Multifunctional enzyme</keyword>
<dbReference type="InterPro" id="IPR036291">
    <property type="entry name" value="NAD(P)-bd_dom_sf"/>
</dbReference>